<dbReference type="RefSeq" id="WP_160953140.1">
    <property type="nucleotide sequence ID" value="NZ_WWEQ01000022.1"/>
</dbReference>
<evidence type="ECO:0000313" key="2">
    <source>
        <dbReference type="EMBL" id="MYM19704.1"/>
    </source>
</evidence>
<reference evidence="2 3" key="1">
    <citation type="submission" date="2020-01" db="EMBL/GenBank/DDBJ databases">
        <authorList>
            <person name="Deng T."/>
        </authorList>
    </citation>
    <scope>NUCLEOTIDE SEQUENCE [LARGE SCALE GENOMIC DNA]</scope>
    <source>
        <strain evidence="2 3">5221</strain>
    </source>
</reference>
<evidence type="ECO:0000313" key="3">
    <source>
        <dbReference type="Proteomes" id="UP000469215"/>
    </source>
</evidence>
<name>A0A6N9H808_9MICO</name>
<organism evidence="2 3">
    <name type="scientific">Brevibacterium rongguiense</name>
    <dbReference type="NCBI Taxonomy" id="2695267"/>
    <lineage>
        <taxon>Bacteria</taxon>
        <taxon>Bacillati</taxon>
        <taxon>Actinomycetota</taxon>
        <taxon>Actinomycetes</taxon>
        <taxon>Micrococcales</taxon>
        <taxon>Brevibacteriaceae</taxon>
        <taxon>Brevibacterium</taxon>
    </lineage>
</organism>
<protein>
    <submittedName>
        <fullName evidence="2">Helix-turn-helix domain-containing protein</fullName>
    </submittedName>
</protein>
<dbReference type="AlphaFoldDB" id="A0A6N9H808"/>
<evidence type="ECO:0000259" key="1">
    <source>
        <dbReference type="PROSITE" id="PS50943"/>
    </source>
</evidence>
<dbReference type="Pfam" id="PF01381">
    <property type="entry name" value="HTH_3"/>
    <property type="match status" value="1"/>
</dbReference>
<comment type="caution">
    <text evidence="2">The sequence shown here is derived from an EMBL/GenBank/DDBJ whole genome shotgun (WGS) entry which is preliminary data.</text>
</comment>
<dbReference type="Proteomes" id="UP000469215">
    <property type="component" value="Unassembled WGS sequence"/>
</dbReference>
<dbReference type="PROSITE" id="PS50943">
    <property type="entry name" value="HTH_CROC1"/>
    <property type="match status" value="1"/>
</dbReference>
<keyword evidence="3" id="KW-1185">Reference proteome</keyword>
<dbReference type="SMART" id="SM00530">
    <property type="entry name" value="HTH_XRE"/>
    <property type="match status" value="1"/>
</dbReference>
<sequence length="117" mass="12509">MTTTAHGPQLSEQAANLQVSGEIRAWLGRRGLRQAWLADLLGVGQSAVSKRLRGVLPFTVPELFTIAAALDISLGELLGDVVNEKLPHPRTDGGAEVIYQEASNGWAPWGSNPRPAD</sequence>
<dbReference type="GO" id="GO:0003677">
    <property type="term" value="F:DNA binding"/>
    <property type="evidence" value="ECO:0007669"/>
    <property type="project" value="InterPro"/>
</dbReference>
<dbReference type="EMBL" id="WWEQ01000022">
    <property type="protein sequence ID" value="MYM19704.1"/>
    <property type="molecule type" value="Genomic_DNA"/>
</dbReference>
<dbReference type="Gene3D" id="1.10.260.40">
    <property type="entry name" value="lambda repressor-like DNA-binding domains"/>
    <property type="match status" value="1"/>
</dbReference>
<dbReference type="CDD" id="cd00093">
    <property type="entry name" value="HTH_XRE"/>
    <property type="match status" value="1"/>
</dbReference>
<gene>
    <name evidence="2" type="ORF">GSY69_06905</name>
</gene>
<dbReference type="InterPro" id="IPR001387">
    <property type="entry name" value="Cro/C1-type_HTH"/>
</dbReference>
<feature type="domain" description="HTH cro/C1-type" evidence="1">
    <location>
        <begin position="23"/>
        <end position="77"/>
    </location>
</feature>
<accession>A0A6N9H808</accession>
<dbReference type="InterPro" id="IPR010982">
    <property type="entry name" value="Lambda_DNA-bd_dom_sf"/>
</dbReference>
<proteinExistence type="predicted"/>
<dbReference type="SUPFAM" id="SSF47413">
    <property type="entry name" value="lambda repressor-like DNA-binding domains"/>
    <property type="match status" value="1"/>
</dbReference>